<organism evidence="2 3">
    <name type="scientific">Herbaspirillum rhizosphaerae</name>
    <dbReference type="NCBI Taxonomy" id="346179"/>
    <lineage>
        <taxon>Bacteria</taxon>
        <taxon>Pseudomonadati</taxon>
        <taxon>Pseudomonadota</taxon>
        <taxon>Betaproteobacteria</taxon>
        <taxon>Burkholderiales</taxon>
        <taxon>Oxalobacteraceae</taxon>
        <taxon>Herbaspirillum</taxon>
    </lineage>
</organism>
<dbReference type="InterPro" id="IPR051783">
    <property type="entry name" value="NAD(P)-dependent_oxidoreduct"/>
</dbReference>
<proteinExistence type="predicted"/>
<dbReference type="SUPFAM" id="SSF51735">
    <property type="entry name" value="NAD(P)-binding Rossmann-fold domains"/>
    <property type="match status" value="1"/>
</dbReference>
<dbReference type="InterPro" id="IPR001509">
    <property type="entry name" value="Epimerase_deHydtase"/>
</dbReference>
<comment type="caution">
    <text evidence="2">The sequence shown here is derived from an EMBL/GenBank/DDBJ whole genome shotgun (WGS) entry which is preliminary data.</text>
</comment>
<gene>
    <name evidence="2" type="ORF">PQR63_14450</name>
</gene>
<feature type="domain" description="NAD-dependent epimerase/dehydratase" evidence="1">
    <location>
        <begin position="3"/>
        <end position="214"/>
    </location>
</feature>
<sequence>MNIFITGASGYIGGSISLHLMKSGHQLRGLVRDAAKAERLREIGIEPVLGNLDDKEILIREARNADAVINCASSDHRPAIEALLEGLAGSGKPLLHTSGSSTVGDAVAGKTLSDKIFDEDTPLIVAEGKQARYELDRRIIDAGKTMGIRTVIICNTLIYGTGKGLHPDSVQIPAVVDHARACGVVQIVGPGLNRWATVHIDDVCALYQLALEKAPAGSFYFAENGEASLADIAAAISKRLGIAKIEGITEEAAIAIWGLGRARYSLGSNSRIRGVRARKELGWQPAHASAITWIEQEMPA</sequence>
<keyword evidence="3" id="KW-1185">Reference proteome</keyword>
<evidence type="ECO:0000313" key="2">
    <source>
        <dbReference type="EMBL" id="MFL9879596.1"/>
    </source>
</evidence>
<name>A0ABW8Z996_9BURK</name>
<protein>
    <submittedName>
        <fullName evidence="2">NAD-dependent epimerase/dehydratase family protein</fullName>
    </submittedName>
</protein>
<dbReference type="EMBL" id="JAQQFR010000009">
    <property type="protein sequence ID" value="MFL9879596.1"/>
    <property type="molecule type" value="Genomic_DNA"/>
</dbReference>
<reference evidence="2 3" key="1">
    <citation type="journal article" date="2024" name="Chem. Sci.">
        <title>Discovery of megapolipeptins by genome mining of a Burkholderiales bacteria collection.</title>
        <authorList>
            <person name="Paulo B.S."/>
            <person name="Recchia M.J.J."/>
            <person name="Lee S."/>
            <person name="Fergusson C.H."/>
            <person name="Romanowski S.B."/>
            <person name="Hernandez A."/>
            <person name="Krull N."/>
            <person name="Liu D.Y."/>
            <person name="Cavanagh H."/>
            <person name="Bos A."/>
            <person name="Gray C.A."/>
            <person name="Murphy B.T."/>
            <person name="Linington R.G."/>
            <person name="Eustaquio A.S."/>
        </authorList>
    </citation>
    <scope>NUCLEOTIDE SEQUENCE [LARGE SCALE GENOMIC DNA]</scope>
    <source>
        <strain evidence="2 3">RL21-008-BIB-B</strain>
    </source>
</reference>
<accession>A0ABW8Z996</accession>
<dbReference type="InterPro" id="IPR036291">
    <property type="entry name" value="NAD(P)-bd_dom_sf"/>
</dbReference>
<dbReference type="Pfam" id="PF01370">
    <property type="entry name" value="Epimerase"/>
    <property type="match status" value="1"/>
</dbReference>
<dbReference type="PANTHER" id="PTHR48079:SF6">
    <property type="entry name" value="NAD(P)-BINDING DOMAIN-CONTAINING PROTEIN-RELATED"/>
    <property type="match status" value="1"/>
</dbReference>
<dbReference type="RefSeq" id="WP_408168644.1">
    <property type="nucleotide sequence ID" value="NZ_JAQQFR010000009.1"/>
</dbReference>
<dbReference type="Proteomes" id="UP001629214">
    <property type="component" value="Unassembled WGS sequence"/>
</dbReference>
<evidence type="ECO:0000313" key="3">
    <source>
        <dbReference type="Proteomes" id="UP001629214"/>
    </source>
</evidence>
<dbReference type="Gene3D" id="3.40.50.720">
    <property type="entry name" value="NAD(P)-binding Rossmann-like Domain"/>
    <property type="match status" value="1"/>
</dbReference>
<evidence type="ECO:0000259" key="1">
    <source>
        <dbReference type="Pfam" id="PF01370"/>
    </source>
</evidence>
<dbReference type="PANTHER" id="PTHR48079">
    <property type="entry name" value="PROTEIN YEEZ"/>
    <property type="match status" value="1"/>
</dbReference>